<dbReference type="Gene3D" id="3.90.70.10">
    <property type="entry name" value="Cysteine proteinases"/>
    <property type="match status" value="1"/>
</dbReference>
<dbReference type="InterPro" id="IPR038765">
    <property type="entry name" value="Papain-like_cys_pep_sf"/>
</dbReference>
<dbReference type="OrthoDB" id="289038at2759"/>
<accession>A0A8H7TC76</accession>
<reference evidence="3" key="1">
    <citation type="submission" date="2021-02" db="EMBL/GenBank/DDBJ databases">
        <title>Genome sequence Cadophora malorum strain M34.</title>
        <authorList>
            <person name="Stefanovic E."/>
            <person name="Vu D."/>
            <person name="Scully C."/>
            <person name="Dijksterhuis J."/>
            <person name="Roader J."/>
            <person name="Houbraken J."/>
        </authorList>
    </citation>
    <scope>NUCLEOTIDE SEQUENCE</scope>
    <source>
        <strain evidence="3">M34</strain>
    </source>
</reference>
<dbReference type="PANTHER" id="PTHR24006:SF937">
    <property type="entry name" value="UBIQUITIN CARBOXYL-TERMINAL HYDROLASE"/>
    <property type="match status" value="1"/>
</dbReference>
<evidence type="ECO:0000313" key="4">
    <source>
        <dbReference type="Proteomes" id="UP000664132"/>
    </source>
</evidence>
<organism evidence="3 4">
    <name type="scientific">Cadophora malorum</name>
    <dbReference type="NCBI Taxonomy" id="108018"/>
    <lineage>
        <taxon>Eukaryota</taxon>
        <taxon>Fungi</taxon>
        <taxon>Dikarya</taxon>
        <taxon>Ascomycota</taxon>
        <taxon>Pezizomycotina</taxon>
        <taxon>Leotiomycetes</taxon>
        <taxon>Helotiales</taxon>
        <taxon>Ploettnerulaceae</taxon>
        <taxon>Cadophora</taxon>
    </lineage>
</organism>
<evidence type="ECO:0000256" key="1">
    <source>
        <dbReference type="SAM" id="MobiDB-lite"/>
    </source>
</evidence>
<dbReference type="InterPro" id="IPR001394">
    <property type="entry name" value="Peptidase_C19_UCH"/>
</dbReference>
<dbReference type="GO" id="GO:0016579">
    <property type="term" value="P:protein deubiquitination"/>
    <property type="evidence" value="ECO:0007669"/>
    <property type="project" value="InterPro"/>
</dbReference>
<dbReference type="SUPFAM" id="SSF54001">
    <property type="entry name" value="Cysteine proteinases"/>
    <property type="match status" value="1"/>
</dbReference>
<dbReference type="Proteomes" id="UP000664132">
    <property type="component" value="Unassembled WGS sequence"/>
</dbReference>
<sequence length="540" mass="60192">MGNKYIMSPVRPAPKFTKIPKYSLPPKAQKFKHRRTLHSKAFDPAFKRTLHFKHTHKPLPIRSRSFIIMPIKTRSKTAGPKSVDVRTPNAKATSVDLKAPATKVEEREISGSTSPKRSRTEATESEANNSSKRVKRETESSETRDEQSTTKPVKPTGGNRKKNLETGSALKNGDDAQAGSDLKTEETAKNEKDLKDAETSNNEGVKNEEDLQEGERRNGQKASNKSAKKSRKIRRDWERLPAASQQGFRNLTGNICYRASGIQALLHIPAFANWIMDALKPEICVAAEKEKCVSCTLYRLTSEYWSGGSINQTWQRLHTILKKKGWGADIGNGHADAGEQLIWILSQIEKEVPSKTDQVIECSGCGYKATSDPGFQHILNLPLQKSATLNGHIESYLAAEKLTDYKCDSCHKVVRNSKYLELVRLPEVLCVQINRIQYRNGRQSINHAQIKIPTNLDLSKFDTKSNPDGEEQARIEYELLSVVKHQGGVTAGHYVCAAVGGDGVWKLYDDHSVRASSAAAATGKGNGFDPFMMFYQRKRA</sequence>
<dbReference type="PROSITE" id="PS00973">
    <property type="entry name" value="USP_2"/>
    <property type="match status" value="1"/>
</dbReference>
<evidence type="ECO:0000259" key="2">
    <source>
        <dbReference type="PROSITE" id="PS50235"/>
    </source>
</evidence>
<dbReference type="PROSITE" id="PS50235">
    <property type="entry name" value="USP_3"/>
    <property type="match status" value="1"/>
</dbReference>
<dbReference type="Pfam" id="PF00443">
    <property type="entry name" value="UCH"/>
    <property type="match status" value="1"/>
</dbReference>
<comment type="caution">
    <text evidence="3">The sequence shown here is derived from an EMBL/GenBank/DDBJ whole genome shotgun (WGS) entry which is preliminary data.</text>
</comment>
<feature type="region of interest" description="Disordered" evidence="1">
    <location>
        <begin position="72"/>
        <end position="238"/>
    </location>
</feature>
<dbReference type="GO" id="GO:0005829">
    <property type="term" value="C:cytosol"/>
    <property type="evidence" value="ECO:0007669"/>
    <property type="project" value="TreeGrafter"/>
</dbReference>
<dbReference type="GO" id="GO:0005634">
    <property type="term" value="C:nucleus"/>
    <property type="evidence" value="ECO:0007669"/>
    <property type="project" value="TreeGrafter"/>
</dbReference>
<feature type="compositionally biased region" description="Basic and acidic residues" evidence="1">
    <location>
        <begin position="205"/>
        <end position="218"/>
    </location>
</feature>
<gene>
    <name evidence="3" type="ORF">IFR04_010380</name>
</gene>
<feature type="compositionally biased region" description="Basic and acidic residues" evidence="1">
    <location>
        <begin position="182"/>
        <end position="198"/>
    </location>
</feature>
<dbReference type="AlphaFoldDB" id="A0A8H7TC76"/>
<dbReference type="GO" id="GO:0004843">
    <property type="term" value="F:cysteine-type deubiquitinase activity"/>
    <property type="evidence" value="ECO:0007669"/>
    <property type="project" value="InterPro"/>
</dbReference>
<dbReference type="InterPro" id="IPR018200">
    <property type="entry name" value="USP_CS"/>
</dbReference>
<feature type="domain" description="USP" evidence="2">
    <location>
        <begin position="246"/>
        <end position="538"/>
    </location>
</feature>
<keyword evidence="4" id="KW-1185">Reference proteome</keyword>
<proteinExistence type="predicted"/>
<dbReference type="EMBL" id="JAFJYH010000185">
    <property type="protein sequence ID" value="KAG4416462.1"/>
    <property type="molecule type" value="Genomic_DNA"/>
</dbReference>
<feature type="compositionally biased region" description="Basic and acidic residues" evidence="1">
    <location>
        <begin position="136"/>
        <end position="148"/>
    </location>
</feature>
<name>A0A8H7TC76_9HELO</name>
<evidence type="ECO:0000313" key="3">
    <source>
        <dbReference type="EMBL" id="KAG4416462.1"/>
    </source>
</evidence>
<protein>
    <recommendedName>
        <fullName evidence="2">USP domain-containing protein</fullName>
    </recommendedName>
</protein>
<dbReference type="InterPro" id="IPR028889">
    <property type="entry name" value="USP"/>
</dbReference>
<dbReference type="InterPro" id="IPR050164">
    <property type="entry name" value="Peptidase_C19"/>
</dbReference>
<dbReference type="PANTHER" id="PTHR24006">
    <property type="entry name" value="UBIQUITIN CARBOXYL-TERMINAL HYDROLASE"/>
    <property type="match status" value="1"/>
</dbReference>